<reference evidence="2" key="1">
    <citation type="submission" date="2014-01" db="EMBL/GenBank/DDBJ databases">
        <authorList>
            <person name="Brown-Elliot B."/>
            <person name="Wallace R."/>
            <person name="Lenaerts A."/>
            <person name="Ordway D."/>
            <person name="DeGroote M.A."/>
            <person name="Parker T."/>
            <person name="Sizemore C."/>
            <person name="Tallon L.J."/>
            <person name="Sadzewicz L.K."/>
            <person name="Sengamalay N."/>
            <person name="Fraser C.M."/>
            <person name="Hine E."/>
            <person name="Shefchek K.A."/>
            <person name="Das S.P."/>
            <person name="Tettelin H."/>
        </authorList>
    </citation>
    <scope>NUCLEOTIDE SEQUENCE [LARGE SCALE GENOMIC DNA]</scope>
    <source>
        <strain evidence="2">4042</strain>
    </source>
</reference>
<evidence type="ECO:0000313" key="2">
    <source>
        <dbReference type="EMBL" id="EUA54659.1"/>
    </source>
</evidence>
<gene>
    <name evidence="2" type="ORF">I553_1259</name>
</gene>
<sequence>MRELALDEIAKRLCRSSFRHPPNESWSWRPRVGVRNGGRT</sequence>
<dbReference type="AlphaFoldDB" id="X8CEX6"/>
<evidence type="ECO:0000256" key="1">
    <source>
        <dbReference type="SAM" id="MobiDB-lite"/>
    </source>
</evidence>
<dbReference type="EMBL" id="JAOB01000032">
    <property type="protein sequence ID" value="EUA54659.1"/>
    <property type="molecule type" value="Genomic_DNA"/>
</dbReference>
<comment type="caution">
    <text evidence="2">The sequence shown here is derived from an EMBL/GenBank/DDBJ whole genome shotgun (WGS) entry which is preliminary data.</text>
</comment>
<proteinExistence type="predicted"/>
<organism evidence="2">
    <name type="scientific">Mycobacterium xenopi 4042</name>
    <dbReference type="NCBI Taxonomy" id="1299334"/>
    <lineage>
        <taxon>Bacteria</taxon>
        <taxon>Bacillati</taxon>
        <taxon>Actinomycetota</taxon>
        <taxon>Actinomycetes</taxon>
        <taxon>Mycobacteriales</taxon>
        <taxon>Mycobacteriaceae</taxon>
        <taxon>Mycobacterium</taxon>
    </lineage>
</organism>
<accession>X8CEX6</accession>
<feature type="region of interest" description="Disordered" evidence="1">
    <location>
        <begin position="19"/>
        <end position="40"/>
    </location>
</feature>
<dbReference type="PATRIC" id="fig|1299334.3.peg.3075"/>
<name>X8CEX6_MYCXE</name>
<protein>
    <submittedName>
        <fullName evidence="2">Uncharacterized protein</fullName>
    </submittedName>
</protein>